<evidence type="ECO:0000313" key="1">
    <source>
        <dbReference type="EMBL" id="TNN73952.1"/>
    </source>
</evidence>
<dbReference type="Proteomes" id="UP000314294">
    <property type="component" value="Unassembled WGS sequence"/>
</dbReference>
<gene>
    <name evidence="1" type="ORF">EYF80_015772</name>
</gene>
<reference evidence="1 2" key="1">
    <citation type="submission" date="2019-03" db="EMBL/GenBank/DDBJ databases">
        <title>First draft genome of Liparis tanakae, snailfish: a comprehensive survey of snailfish specific genes.</title>
        <authorList>
            <person name="Kim W."/>
            <person name="Song I."/>
            <person name="Jeong J.-H."/>
            <person name="Kim D."/>
            <person name="Kim S."/>
            <person name="Ryu S."/>
            <person name="Song J.Y."/>
            <person name="Lee S.K."/>
        </authorList>
    </citation>
    <scope>NUCLEOTIDE SEQUENCE [LARGE SCALE GENOMIC DNA]</scope>
    <source>
        <tissue evidence="1">Muscle</tissue>
    </source>
</reference>
<keyword evidence="2" id="KW-1185">Reference proteome</keyword>
<organism evidence="1 2">
    <name type="scientific">Liparis tanakae</name>
    <name type="common">Tanaka's snailfish</name>
    <dbReference type="NCBI Taxonomy" id="230148"/>
    <lineage>
        <taxon>Eukaryota</taxon>
        <taxon>Metazoa</taxon>
        <taxon>Chordata</taxon>
        <taxon>Craniata</taxon>
        <taxon>Vertebrata</taxon>
        <taxon>Euteleostomi</taxon>
        <taxon>Actinopterygii</taxon>
        <taxon>Neopterygii</taxon>
        <taxon>Teleostei</taxon>
        <taxon>Neoteleostei</taxon>
        <taxon>Acanthomorphata</taxon>
        <taxon>Eupercaria</taxon>
        <taxon>Perciformes</taxon>
        <taxon>Cottioidei</taxon>
        <taxon>Cottales</taxon>
        <taxon>Liparidae</taxon>
        <taxon>Liparis</taxon>
    </lineage>
</organism>
<dbReference type="AlphaFoldDB" id="A0A4Z2I981"/>
<proteinExistence type="predicted"/>
<evidence type="ECO:0000313" key="2">
    <source>
        <dbReference type="Proteomes" id="UP000314294"/>
    </source>
</evidence>
<name>A0A4Z2I981_9TELE</name>
<protein>
    <submittedName>
        <fullName evidence="1">Uncharacterized protein</fullName>
    </submittedName>
</protein>
<accession>A0A4Z2I981</accession>
<dbReference type="EMBL" id="SRLO01000119">
    <property type="protein sequence ID" value="TNN73952.1"/>
    <property type="molecule type" value="Genomic_DNA"/>
</dbReference>
<comment type="caution">
    <text evidence="1">The sequence shown here is derived from an EMBL/GenBank/DDBJ whole genome shotgun (WGS) entry which is preliminary data.</text>
</comment>
<sequence>MARNGWLRTLAGTVRCSASMSSMLFSRDTNSLRSAFSACMSPPSGLSTTFTWRTEERETSPNRVAQTSRPCGKIAARGQEQFPDSLGSDEREVDFTPHMTDFPRAARSPRRQHIRVQLHHELSVGFWMVAEQRPKNLRR</sequence>